<accession>A0A448HDG6</accession>
<proteinExistence type="predicted"/>
<dbReference type="Gene3D" id="1.10.287.1490">
    <property type="match status" value="1"/>
</dbReference>
<organism evidence="3 4">
    <name type="scientific">Actinomyces howellii</name>
    <dbReference type="NCBI Taxonomy" id="52771"/>
    <lineage>
        <taxon>Bacteria</taxon>
        <taxon>Bacillati</taxon>
        <taxon>Actinomycetota</taxon>
        <taxon>Actinomycetes</taxon>
        <taxon>Actinomycetales</taxon>
        <taxon>Actinomycetaceae</taxon>
        <taxon>Actinomyces</taxon>
    </lineage>
</organism>
<dbReference type="OrthoDB" id="9784388at2"/>
<evidence type="ECO:0000259" key="2">
    <source>
        <dbReference type="Pfam" id="PF24481"/>
    </source>
</evidence>
<gene>
    <name evidence="3" type="ORF">NCTC11636_00219</name>
</gene>
<feature type="coiled-coil region" evidence="1">
    <location>
        <begin position="125"/>
        <end position="155"/>
    </location>
</feature>
<keyword evidence="1" id="KW-0175">Coiled coil</keyword>
<evidence type="ECO:0000256" key="1">
    <source>
        <dbReference type="SAM" id="Coils"/>
    </source>
</evidence>
<reference evidence="3 4" key="1">
    <citation type="submission" date="2018-12" db="EMBL/GenBank/DDBJ databases">
        <authorList>
            <consortium name="Pathogen Informatics"/>
        </authorList>
    </citation>
    <scope>NUCLEOTIDE SEQUENCE [LARGE SCALE GENOMIC DNA]</scope>
    <source>
        <strain evidence="3 4">NCTC11636</strain>
    </source>
</reference>
<dbReference type="InterPro" id="IPR056003">
    <property type="entry name" value="CT398_CC_hairpin"/>
</dbReference>
<dbReference type="Proteomes" id="UP000266895">
    <property type="component" value="Chromosome"/>
</dbReference>
<feature type="domain" description="CT398-like coiled coil hairpin" evidence="2">
    <location>
        <begin position="15"/>
        <end position="194"/>
    </location>
</feature>
<dbReference type="EMBL" id="LR134350">
    <property type="protein sequence ID" value="VEG25800.1"/>
    <property type="molecule type" value="Genomic_DNA"/>
</dbReference>
<dbReference type="KEGG" id="ahw:NCTC11636_00219"/>
<protein>
    <recommendedName>
        <fullName evidence="2">CT398-like coiled coil hairpin domain-containing protein</fullName>
    </recommendedName>
</protein>
<evidence type="ECO:0000313" key="4">
    <source>
        <dbReference type="Proteomes" id="UP000266895"/>
    </source>
</evidence>
<sequence>MTSAPITEQRLLIDLQQLDSQLARLGHERAHLPALSHIEHTIKRLKDNKRAAVLAAAALTDARAEATRAETEVDQVVRRAQTLRERLSAGTAAARDLSAIQGEIDQLGRRQAVLEDKQISAIESVESAQAQVDELAAQEQEIRAAGRELTAVRDTEFARIDAETAALRARRDELVARISPALLEEYEAVRARTGGLGAVALHDRRLEGAAIEISPAEHARIAAAPADAIIHAEENDVIIVRMDI</sequence>
<feature type="coiled-coil region" evidence="1">
    <location>
        <begin position="59"/>
        <end position="86"/>
    </location>
</feature>
<dbReference type="Pfam" id="PF24481">
    <property type="entry name" value="CT398_CC"/>
    <property type="match status" value="1"/>
</dbReference>
<evidence type="ECO:0000313" key="3">
    <source>
        <dbReference type="EMBL" id="VEG25800.1"/>
    </source>
</evidence>
<dbReference type="AlphaFoldDB" id="A0A448HDG6"/>
<dbReference type="RefSeq" id="WP_126381302.1">
    <property type="nucleotide sequence ID" value="NZ_LR134350.1"/>
</dbReference>
<name>A0A448HDG6_9ACTO</name>
<keyword evidence="4" id="KW-1185">Reference proteome</keyword>